<organism evidence="1 2">
    <name type="scientific">Denitrovibrio acetiphilus (strain DSM 12809 / NBRC 114555 / N2460)</name>
    <dbReference type="NCBI Taxonomy" id="522772"/>
    <lineage>
        <taxon>Bacteria</taxon>
        <taxon>Pseudomonadati</taxon>
        <taxon>Deferribacterota</taxon>
        <taxon>Deferribacteres</taxon>
        <taxon>Deferribacterales</taxon>
        <taxon>Geovibrionaceae</taxon>
        <taxon>Denitrovibrio</taxon>
    </lineage>
</organism>
<dbReference type="KEGG" id="dap:Dacet_1759"/>
<dbReference type="InterPro" id="IPR010181">
    <property type="entry name" value="CGCAxxGCC_motif"/>
</dbReference>
<protein>
    <submittedName>
        <fullName evidence="1">C_GCAxxG_C_C family protein</fullName>
    </submittedName>
</protein>
<dbReference type="AlphaFoldDB" id="D4H0L0"/>
<keyword evidence="2" id="KW-1185">Reference proteome</keyword>
<sequence>MQSIYDETLSIMQIGYNCAETVMLMAGRYYLPEIGFSYSNLVTGFGGGMGRSREEACGALTGSVTALNMLVGRDDPSKSVDGIHPVIADFREIFIKEFDTTICNKLREGYEGEEATDMCQKLTAKTVTMLFDYLEEININRKI</sequence>
<dbReference type="PaxDb" id="522772-Dacet_1759"/>
<dbReference type="HOGENOM" id="CLU_091283_0_1_0"/>
<dbReference type="OrthoDB" id="7062642at2"/>
<dbReference type="STRING" id="522772.Dacet_1759"/>
<reference evidence="1 2" key="1">
    <citation type="journal article" date="2010" name="Stand. Genomic Sci.">
        <title>Complete genome sequence of Denitrovibrio acetiphilus type strain (N2460).</title>
        <authorList>
            <person name="Kiss H."/>
            <person name="Lang E."/>
            <person name="Lapidus A."/>
            <person name="Copeland A."/>
            <person name="Nolan M."/>
            <person name="Glavina Del Rio T."/>
            <person name="Chen F."/>
            <person name="Lucas S."/>
            <person name="Tice H."/>
            <person name="Cheng J.F."/>
            <person name="Han C."/>
            <person name="Goodwin L."/>
            <person name="Pitluck S."/>
            <person name="Liolios K."/>
            <person name="Pati A."/>
            <person name="Ivanova N."/>
            <person name="Mavromatis K."/>
            <person name="Chen A."/>
            <person name="Palaniappan K."/>
            <person name="Land M."/>
            <person name="Hauser L."/>
            <person name="Chang Y.J."/>
            <person name="Jeffries C.D."/>
            <person name="Detter J.C."/>
            <person name="Brettin T."/>
            <person name="Spring S."/>
            <person name="Rohde M."/>
            <person name="Goker M."/>
            <person name="Woyke T."/>
            <person name="Bristow J."/>
            <person name="Eisen J.A."/>
            <person name="Markowitz V."/>
            <person name="Hugenholtz P."/>
            <person name="Kyrpides N.C."/>
            <person name="Klenk H.P."/>
        </authorList>
    </citation>
    <scope>NUCLEOTIDE SEQUENCE [LARGE SCALE GENOMIC DNA]</scope>
    <source>
        <strain evidence="2">DSM 12809 / NBRC 114555 / N2460</strain>
    </source>
</reference>
<dbReference type="RefSeq" id="WP_013011034.1">
    <property type="nucleotide sequence ID" value="NC_013943.1"/>
</dbReference>
<evidence type="ECO:0000313" key="1">
    <source>
        <dbReference type="EMBL" id="ADD68523.1"/>
    </source>
</evidence>
<dbReference type="InParanoid" id="D4H0L0"/>
<proteinExistence type="predicted"/>
<accession>D4H0L0</accession>
<gene>
    <name evidence="1" type="ordered locus">Dacet_1759</name>
</gene>
<dbReference type="Proteomes" id="UP000002012">
    <property type="component" value="Chromosome"/>
</dbReference>
<dbReference type="NCBIfam" id="TIGR01909">
    <property type="entry name" value="C_GCAxxG_C_C"/>
    <property type="match status" value="1"/>
</dbReference>
<evidence type="ECO:0000313" key="2">
    <source>
        <dbReference type="Proteomes" id="UP000002012"/>
    </source>
</evidence>
<dbReference type="EMBL" id="CP001968">
    <property type="protein sequence ID" value="ADD68523.1"/>
    <property type="molecule type" value="Genomic_DNA"/>
</dbReference>
<name>D4H0L0_DENA2</name>
<dbReference type="Pfam" id="PF09719">
    <property type="entry name" value="C_GCAxxG_C_C"/>
    <property type="match status" value="1"/>
</dbReference>